<reference evidence="2 3" key="1">
    <citation type="submission" date="2019-12" db="EMBL/GenBank/DDBJ databases">
        <authorList>
            <person name="Alioto T."/>
            <person name="Alioto T."/>
            <person name="Gomez Garrido J."/>
        </authorList>
    </citation>
    <scope>NUCLEOTIDE SEQUENCE [LARGE SCALE GENOMIC DNA]</scope>
</reference>
<name>A0A8S0UZN0_OLEEU</name>
<dbReference type="AlphaFoldDB" id="A0A8S0UZN0"/>
<feature type="region of interest" description="Disordered" evidence="1">
    <location>
        <begin position="81"/>
        <end position="106"/>
    </location>
</feature>
<dbReference type="EMBL" id="CACTIH010009100">
    <property type="protein sequence ID" value="CAA3023983.1"/>
    <property type="molecule type" value="Genomic_DNA"/>
</dbReference>
<dbReference type="Gramene" id="OE9A048466T1">
    <property type="protein sequence ID" value="OE9A048466C1"/>
    <property type="gene ID" value="OE9A048466"/>
</dbReference>
<dbReference type="PANTHER" id="PTHR33923">
    <property type="entry name" value="CALMODULIN-BINDING PROTEIN-RELATED"/>
    <property type="match status" value="1"/>
</dbReference>
<dbReference type="GO" id="GO:0005516">
    <property type="term" value="F:calmodulin binding"/>
    <property type="evidence" value="ECO:0007669"/>
    <property type="project" value="InterPro"/>
</dbReference>
<organism evidence="2 3">
    <name type="scientific">Olea europaea subsp. europaea</name>
    <dbReference type="NCBI Taxonomy" id="158383"/>
    <lineage>
        <taxon>Eukaryota</taxon>
        <taxon>Viridiplantae</taxon>
        <taxon>Streptophyta</taxon>
        <taxon>Embryophyta</taxon>
        <taxon>Tracheophyta</taxon>
        <taxon>Spermatophyta</taxon>
        <taxon>Magnoliopsida</taxon>
        <taxon>eudicotyledons</taxon>
        <taxon>Gunneridae</taxon>
        <taxon>Pentapetalae</taxon>
        <taxon>asterids</taxon>
        <taxon>lamiids</taxon>
        <taxon>Lamiales</taxon>
        <taxon>Oleaceae</taxon>
        <taxon>Oleeae</taxon>
        <taxon>Olea</taxon>
    </lineage>
</organism>
<protein>
    <submittedName>
        <fullName evidence="2">Uncharacterized protein</fullName>
    </submittedName>
</protein>
<dbReference type="OrthoDB" id="1096728at2759"/>
<dbReference type="Proteomes" id="UP000594638">
    <property type="component" value="Unassembled WGS sequence"/>
</dbReference>
<sequence>MWVLSVFDQTLSTALNLRNVKILIKFAKRVELVSGETEPEKISLMKVCRYHHCSLHGHCDEAHDAVHPQKRLLYNRRRLLKKQKSTKPKSKSMPVTKSSRDKKKDLQRRQMISNVQPLVQGESDSIATSYVDNEGDASSSCAKMSETPSLSALNVVNYDTEINTKPKTRLLGDGYNGIQESDLVEIAFGETSYPRKVTRRV</sequence>
<dbReference type="PANTHER" id="PTHR33923:SF3">
    <property type="entry name" value="CALMODULIN BINDING PROTEIN PICBP"/>
    <property type="match status" value="1"/>
</dbReference>
<comment type="caution">
    <text evidence="2">The sequence shown here is derived from an EMBL/GenBank/DDBJ whole genome shotgun (WGS) entry which is preliminary data.</text>
</comment>
<feature type="compositionally biased region" description="Basic residues" evidence="1">
    <location>
        <begin position="81"/>
        <end position="90"/>
    </location>
</feature>
<evidence type="ECO:0000256" key="1">
    <source>
        <dbReference type="SAM" id="MobiDB-lite"/>
    </source>
</evidence>
<proteinExistence type="predicted"/>
<keyword evidence="3" id="KW-1185">Reference proteome</keyword>
<accession>A0A8S0UZN0</accession>
<dbReference type="InterPro" id="IPR044681">
    <property type="entry name" value="PICBP-like"/>
</dbReference>
<gene>
    <name evidence="2" type="ORF">OLEA9_A048466</name>
</gene>
<evidence type="ECO:0000313" key="2">
    <source>
        <dbReference type="EMBL" id="CAA3023983.1"/>
    </source>
</evidence>
<evidence type="ECO:0000313" key="3">
    <source>
        <dbReference type="Proteomes" id="UP000594638"/>
    </source>
</evidence>